<dbReference type="InterPro" id="IPR051553">
    <property type="entry name" value="Ran_GTPase-activating"/>
</dbReference>
<keyword evidence="3" id="KW-1185">Reference proteome</keyword>
<feature type="repeat" description="RCC1" evidence="1">
    <location>
        <begin position="151"/>
        <end position="206"/>
    </location>
</feature>
<dbReference type="PANTHER" id="PTHR45982">
    <property type="entry name" value="REGULATOR OF CHROMOSOME CONDENSATION"/>
    <property type="match status" value="1"/>
</dbReference>
<evidence type="ECO:0000256" key="1">
    <source>
        <dbReference type="PROSITE-ProRule" id="PRU00235"/>
    </source>
</evidence>
<dbReference type="InterPro" id="IPR000408">
    <property type="entry name" value="Reg_chr_condens"/>
</dbReference>
<evidence type="ECO:0000313" key="2">
    <source>
        <dbReference type="EMBL" id="CAD7621259.1"/>
    </source>
</evidence>
<gene>
    <name evidence="2" type="ORF">OSB1V03_LOCUS1731</name>
</gene>
<name>A0A7R9KE71_9ACAR</name>
<evidence type="ECO:0000313" key="3">
    <source>
        <dbReference type="Proteomes" id="UP000759131"/>
    </source>
</evidence>
<dbReference type="Pfam" id="PF00415">
    <property type="entry name" value="RCC1"/>
    <property type="match status" value="1"/>
</dbReference>
<dbReference type="AlphaFoldDB" id="A0A7R9KE71"/>
<dbReference type="Pfam" id="PF13540">
    <property type="entry name" value="RCC1_2"/>
    <property type="match status" value="1"/>
</dbReference>
<dbReference type="Proteomes" id="UP000759131">
    <property type="component" value="Unassembled WGS sequence"/>
</dbReference>
<dbReference type="PRINTS" id="PR00633">
    <property type="entry name" value="RCCNDNSATION"/>
</dbReference>
<reference evidence="2" key="1">
    <citation type="submission" date="2020-11" db="EMBL/GenBank/DDBJ databases">
        <authorList>
            <person name="Tran Van P."/>
        </authorList>
    </citation>
    <scope>NUCLEOTIDE SEQUENCE</scope>
</reference>
<dbReference type="PANTHER" id="PTHR45982:SF1">
    <property type="entry name" value="REGULATOR OF CHROMOSOME CONDENSATION"/>
    <property type="match status" value="1"/>
</dbReference>
<dbReference type="OrthoDB" id="6061492at2759"/>
<protein>
    <submittedName>
        <fullName evidence="2">Uncharacterized protein</fullName>
    </submittedName>
</protein>
<proteinExistence type="predicted"/>
<dbReference type="InterPro" id="IPR009091">
    <property type="entry name" value="RCC1/BLIP-II"/>
</dbReference>
<organism evidence="2">
    <name type="scientific">Medioppia subpectinata</name>
    <dbReference type="NCBI Taxonomy" id="1979941"/>
    <lineage>
        <taxon>Eukaryota</taxon>
        <taxon>Metazoa</taxon>
        <taxon>Ecdysozoa</taxon>
        <taxon>Arthropoda</taxon>
        <taxon>Chelicerata</taxon>
        <taxon>Arachnida</taxon>
        <taxon>Acari</taxon>
        <taxon>Acariformes</taxon>
        <taxon>Sarcoptiformes</taxon>
        <taxon>Oribatida</taxon>
        <taxon>Brachypylina</taxon>
        <taxon>Oppioidea</taxon>
        <taxon>Oppiidae</taxon>
        <taxon>Medioppia</taxon>
    </lineage>
</organism>
<feature type="repeat" description="RCC1" evidence="1">
    <location>
        <begin position="251"/>
        <end position="303"/>
    </location>
</feature>
<accession>A0A7R9KE71</accession>
<dbReference type="Gene3D" id="2.130.10.30">
    <property type="entry name" value="Regulator of chromosome condensation 1/beta-lactamase-inhibitor protein II"/>
    <property type="match status" value="2"/>
</dbReference>
<dbReference type="EMBL" id="OC855113">
    <property type="protein sequence ID" value="CAD7621259.1"/>
    <property type="molecule type" value="Genomic_DNA"/>
</dbReference>
<dbReference type="EMBL" id="CAJPIZ010000538">
    <property type="protein sequence ID" value="CAG2101689.1"/>
    <property type="molecule type" value="Genomic_DNA"/>
</dbReference>
<dbReference type="PROSITE" id="PS50012">
    <property type="entry name" value="RCC1_3"/>
    <property type="match status" value="3"/>
</dbReference>
<sequence>MLFTKLSNIVMGNKEHCISLGQHDSLSIYMLNVMKFTYTPASILQHGYKGFTSGGTMCAQLDKFDICAKIADTQKSEINLFHVFDDLIGQNILYVTHDDQVYGLGSNRFGSLGLGHSRPVDTPTLIPELTQQGVQHFVIGGDFALALTREHQMYSWGHNYWSELGREGAPGEHNVYLKPELIAYFADKTIRSVVCGAHHSLALDSDGYVYGWGDDSCGQIGRGLVADPRAPDTLTARPTSNSSFAVTAEGGRVYSWGENYMSCLGHKGSGMEPRVVTARLISHMNSVETVCSSGCTTYFLRADGLVSFCGGYENDRGEPMRQTSPRQLGRKVHFRDLQAIAGYKKDISFVIGLKDNTVYKILDTNTVVKTGFESFYHFYANEYQLTFKTMRLNECNSAV</sequence>
<dbReference type="SUPFAM" id="SSF50985">
    <property type="entry name" value="RCC1/BLIP-II"/>
    <property type="match status" value="1"/>
</dbReference>
<feature type="repeat" description="RCC1" evidence="1">
    <location>
        <begin position="99"/>
        <end position="150"/>
    </location>
</feature>